<dbReference type="Proteomes" id="UP000199452">
    <property type="component" value="Unassembled WGS sequence"/>
</dbReference>
<organism evidence="1 2">
    <name type="scientific">Williamwhitmania taraxaci</name>
    <dbReference type="NCBI Taxonomy" id="1640674"/>
    <lineage>
        <taxon>Bacteria</taxon>
        <taxon>Pseudomonadati</taxon>
        <taxon>Bacteroidota</taxon>
        <taxon>Bacteroidia</taxon>
        <taxon>Bacteroidales</taxon>
        <taxon>Williamwhitmaniaceae</taxon>
        <taxon>Williamwhitmania</taxon>
    </lineage>
</organism>
<accession>A0A1G6GGT0</accession>
<dbReference type="RefSeq" id="WP_092433962.1">
    <property type="nucleotide sequence ID" value="NZ_FMYP01000001.1"/>
</dbReference>
<protein>
    <submittedName>
        <fullName evidence="1">Uncharacterized protein</fullName>
    </submittedName>
</protein>
<reference evidence="1 2" key="1">
    <citation type="submission" date="2016-09" db="EMBL/GenBank/DDBJ databases">
        <authorList>
            <person name="Capua I."/>
            <person name="De Benedictis P."/>
            <person name="Joannis T."/>
            <person name="Lombin L.H."/>
            <person name="Cattoli G."/>
        </authorList>
    </citation>
    <scope>NUCLEOTIDE SEQUENCE [LARGE SCALE GENOMIC DNA]</scope>
    <source>
        <strain evidence="1 2">A7P-90m</strain>
    </source>
</reference>
<proteinExistence type="predicted"/>
<evidence type="ECO:0000313" key="1">
    <source>
        <dbReference type="EMBL" id="SDB81197.1"/>
    </source>
</evidence>
<dbReference type="AlphaFoldDB" id="A0A1G6GGT0"/>
<evidence type="ECO:0000313" key="2">
    <source>
        <dbReference type="Proteomes" id="UP000199452"/>
    </source>
</evidence>
<gene>
    <name evidence="1" type="ORF">SAMN05216323_100140</name>
</gene>
<keyword evidence="2" id="KW-1185">Reference proteome</keyword>
<dbReference type="EMBL" id="FMYP01000001">
    <property type="protein sequence ID" value="SDB81197.1"/>
    <property type="molecule type" value="Genomic_DNA"/>
</dbReference>
<dbReference type="STRING" id="1640674.SAMN05216323_100140"/>
<name>A0A1G6GGT0_9BACT</name>
<sequence>MKTETREPISPLDCFFDPIKDNKGSYLVFNMFDFDFFSKQGYNVNLEEIYLEGIFQKWKETIIEKETRIAYIELSSLKYTIDLKAFCLYHSNLDSYKNICEKVVSEKLNRSIIFKPLPFKNNNVLHENSFVSFVHKIHKISSQIKELLLYRSILIEDHNSILQPRGSFNIFSNRIFNIIFKNKVQTLSNRLWDLHGEYFLETPDFFKKQLQKLVATLLYLHYKKFKEIHLSNFTAPSQQAAIIYAEGTGTNYSVVQHGRWMVHHLPSPLHIEYCKPSVFNIWEKEFLQSIGENLALVKTRPKSRLEINAPDTIEDYILIATSTPMFIDLDIYYKFWTLISEIQKEFKKIIKIKFHIRDNLTPLFIDFFEIKTICFIDRIETVPKYALVVNSTIYYELKEYTKVFDYKTNTSKEEITAFLNS</sequence>